<dbReference type="InterPro" id="IPR041618">
    <property type="entry name" value="PKS_DE"/>
</dbReference>
<dbReference type="Pfam" id="PF08990">
    <property type="entry name" value="Docking"/>
    <property type="match status" value="1"/>
</dbReference>
<evidence type="ECO:0000256" key="5">
    <source>
        <dbReference type="ARBA" id="ARBA00023194"/>
    </source>
</evidence>
<dbReference type="InterPro" id="IPR032821">
    <property type="entry name" value="PKS_assoc"/>
</dbReference>
<keyword evidence="5" id="KW-0045">Antibiotic biosynthesis</keyword>
<dbReference type="SMART" id="SM00823">
    <property type="entry name" value="PKS_PP"/>
    <property type="match status" value="1"/>
</dbReference>
<dbReference type="Proteomes" id="UP000323380">
    <property type="component" value="Unassembled WGS sequence"/>
</dbReference>
<evidence type="ECO:0000256" key="4">
    <source>
        <dbReference type="ARBA" id="ARBA00022679"/>
    </source>
</evidence>
<sequence>MTNASEEKLVDYLKWVTADLHRTRQRLAEAEAAAREPIAIIGASCRFPGGVRSPEDLWRLTAAETDAVSAFPADRGWDVAALYHPDPDHPGTSYAREGGFLYDAAEFDPEFFGISPREAVTIDPQQRLMLEAAWEAVERAGIPADALRGSDTGVFAGFMYGDYGARLMGRARPEHEGLLGNGSAGSIASGRVSYTLGLEGPAVTVDTACSSSLVAIHLAALALRNGECGLALAGGATVMSTPMLFVEFSRQRGMAPDGRCKSFAAAADGAGWSEGAGVVLLERLSDAVANGHRVLAVIRGTAVNQDGASNGLTAPNGPSQQRVIRAALANAGLTPDQVDAVEAHGTGTILGDPIEAQALLATYGRERPADRPLLLGSIKSNIGHAQAAAGVAGVVKMVEAMRHGVLPKSLHIDAPTPHVDWESGAVSLLTEATAWPDYGHPRRAGVSSFGISGTNAHVILEQAPDADDVPEPVRPAHALPVLLSAKTESALREQAARLRDSVHDQPLSDIARTLATGRSHLPHRAAVIASDHEDLRQRLGFLAEGTHAGNVITGTVKPAGKVAFLYSGQGSQHAGMGRELYETFPVFAEALDAACEHLDPQLKQVMFDDDPERLNQTLYTQPALFAFQTALHALLVDWGITPHFLVGHSLGELTAAYTSGTLSLADASALVTARARAMHDTPDGAMAAINAAPEEITLPEGVSIAAVNTARSTVVSGPPEAVREMVRHWKGEGRRARLLTTERAFHSALMERAVAPLTEAARGITHNPPAIPVVSNLTGLPAEHQPDYWAEHLLGTVNYHKAVQYLDEQGVATYIEIGPDTTLTTLTSDITTATAIALQNPKRPQSAALLTAVANAHNTGVPVDWTKILPAGRHTDLPTYPFQRRRYWIDAGDADAPGGANGEERFWSAVEGADVDALAAELRLAPADRAALDALLPALAAWRRGRDRLYRLGWEPMADPAESVAGRTWLLLTTEKDPATDLADALQAQGAHVITTEVDLGGADGPETVLRLRDRLAGKPAVDGVLSLLALEDDPHPAYAAASTGLVATVSLVDALTELGVSAPVWVATREAVCAAPSDPPDDPLGAQLWGLGPSAGYGLVDLPRVPVARIAERLGRALAQGAERELAIRPAGLFARRLTPFAPSGEERWRPEGTVVLSGADTPLGEHLARWLGEQPETRPVLVASGSGAPEVEGPVAAVLHVCGPPDADGDDPGLPDLDRDAAAATEAADLARDLDPGVVLLVSDTARSLGLPGSGGGPRRAVLDALAARLRAAGTPAVSLGLAGMEPELVAPVLERLPSLDVPAVVAADLDWAALAAEAAPPRLLAGIPAARRVLDAAADGRAPVVRRLADVPDDERPAFLLDLVRTEAAAVLGYAAADAIGADDDLLGLGMSSFTALELSTRIQPAGPALSPAAIFDHPTPAALARHLLDGISGGGTANTGSQRSPS</sequence>
<dbReference type="SUPFAM" id="SSF47336">
    <property type="entry name" value="ACP-like"/>
    <property type="match status" value="1"/>
</dbReference>
<dbReference type="GO" id="GO:0004315">
    <property type="term" value="F:3-oxoacyl-[acyl-carrier-protein] synthase activity"/>
    <property type="evidence" value="ECO:0007669"/>
    <property type="project" value="InterPro"/>
</dbReference>
<dbReference type="GO" id="GO:0031177">
    <property type="term" value="F:phosphopantetheine binding"/>
    <property type="evidence" value="ECO:0007669"/>
    <property type="project" value="InterPro"/>
</dbReference>
<dbReference type="SUPFAM" id="SSF52151">
    <property type="entry name" value="FabD/lysophospholipase-like"/>
    <property type="match status" value="1"/>
</dbReference>
<evidence type="ECO:0000259" key="9">
    <source>
        <dbReference type="PROSITE" id="PS52004"/>
    </source>
</evidence>
<dbReference type="Pfam" id="PF02801">
    <property type="entry name" value="Ketoacyl-synt_C"/>
    <property type="match status" value="1"/>
</dbReference>
<dbReference type="InterPro" id="IPR014030">
    <property type="entry name" value="Ketoacyl_synth_N"/>
</dbReference>
<dbReference type="SUPFAM" id="SSF51735">
    <property type="entry name" value="NAD(P)-binding Rossmann-fold domains"/>
    <property type="match status" value="1"/>
</dbReference>
<evidence type="ECO:0000313" key="10">
    <source>
        <dbReference type="EMBL" id="TYB45396.1"/>
    </source>
</evidence>
<dbReference type="Pfam" id="PF16197">
    <property type="entry name" value="KAsynt_C_assoc"/>
    <property type="match status" value="1"/>
</dbReference>
<keyword evidence="6" id="KW-0511">Multifunctional enzyme</keyword>
<feature type="domain" description="Carrier" evidence="8">
    <location>
        <begin position="1361"/>
        <end position="1435"/>
    </location>
</feature>
<dbReference type="GO" id="GO:0006633">
    <property type="term" value="P:fatty acid biosynthetic process"/>
    <property type="evidence" value="ECO:0007669"/>
    <property type="project" value="InterPro"/>
</dbReference>
<dbReference type="Gene3D" id="3.30.70.3290">
    <property type="match status" value="1"/>
</dbReference>
<dbReference type="PROSITE" id="PS00606">
    <property type="entry name" value="KS3_1"/>
    <property type="match status" value="1"/>
</dbReference>
<dbReference type="CDD" id="cd00833">
    <property type="entry name" value="PKS"/>
    <property type="match status" value="1"/>
</dbReference>
<proteinExistence type="predicted"/>
<dbReference type="Gene3D" id="3.40.366.10">
    <property type="entry name" value="Malonyl-Coenzyme A Acyl Carrier Protein, domain 2"/>
    <property type="match status" value="1"/>
</dbReference>
<dbReference type="InterPro" id="IPR016039">
    <property type="entry name" value="Thiolase-like"/>
</dbReference>
<comment type="caution">
    <text evidence="10">The sequence shown here is derived from an EMBL/GenBank/DDBJ whole genome shotgun (WGS) entry which is preliminary data.</text>
</comment>
<accession>A0A5D0NLN2</accession>
<dbReference type="InterPro" id="IPR015083">
    <property type="entry name" value="NorB/c/GfsB-D-like_docking"/>
</dbReference>
<dbReference type="SUPFAM" id="SSF55048">
    <property type="entry name" value="Probable ACP-binding domain of malonyl-CoA ACP transacylase"/>
    <property type="match status" value="1"/>
</dbReference>
<dbReference type="PANTHER" id="PTHR43775">
    <property type="entry name" value="FATTY ACID SYNTHASE"/>
    <property type="match status" value="1"/>
</dbReference>
<keyword evidence="7" id="KW-0012">Acyltransferase</keyword>
<dbReference type="STRING" id="1220554.GCA_001552135_07779"/>
<dbReference type="InterPro" id="IPR020841">
    <property type="entry name" value="PKS_Beta-ketoAc_synthase_dom"/>
</dbReference>
<dbReference type="Pfam" id="PF00550">
    <property type="entry name" value="PP-binding"/>
    <property type="match status" value="1"/>
</dbReference>
<evidence type="ECO:0000256" key="6">
    <source>
        <dbReference type="ARBA" id="ARBA00023268"/>
    </source>
</evidence>
<comment type="cofactor">
    <cofactor evidence="1">
        <name>pantetheine 4'-phosphate</name>
        <dbReference type="ChEBI" id="CHEBI:47942"/>
    </cofactor>
</comment>
<evidence type="ECO:0000256" key="2">
    <source>
        <dbReference type="ARBA" id="ARBA00022450"/>
    </source>
</evidence>
<keyword evidence="11" id="KW-1185">Reference proteome</keyword>
<dbReference type="InterPro" id="IPR018201">
    <property type="entry name" value="Ketoacyl_synth_AS"/>
</dbReference>
<dbReference type="Gene3D" id="6.10.140.1830">
    <property type="match status" value="1"/>
</dbReference>
<dbReference type="InterPro" id="IPR050091">
    <property type="entry name" value="PKS_NRPS_Biosynth_Enz"/>
</dbReference>
<dbReference type="InterPro" id="IPR016036">
    <property type="entry name" value="Malonyl_transacylase_ACP-bd"/>
</dbReference>
<evidence type="ECO:0000259" key="8">
    <source>
        <dbReference type="PROSITE" id="PS50075"/>
    </source>
</evidence>
<dbReference type="Pfam" id="PF00109">
    <property type="entry name" value="ketoacyl-synt"/>
    <property type="match status" value="1"/>
</dbReference>
<dbReference type="EMBL" id="VSFG01000003">
    <property type="protein sequence ID" value="TYB45396.1"/>
    <property type="molecule type" value="Genomic_DNA"/>
</dbReference>
<dbReference type="GO" id="GO:0033068">
    <property type="term" value="P:macrolide biosynthetic process"/>
    <property type="evidence" value="ECO:0007669"/>
    <property type="project" value="UniProtKB-ARBA"/>
</dbReference>
<evidence type="ECO:0000256" key="1">
    <source>
        <dbReference type="ARBA" id="ARBA00001957"/>
    </source>
</evidence>
<evidence type="ECO:0000256" key="3">
    <source>
        <dbReference type="ARBA" id="ARBA00022553"/>
    </source>
</evidence>
<dbReference type="InterPro" id="IPR001227">
    <property type="entry name" value="Ac_transferase_dom_sf"/>
</dbReference>
<dbReference type="InterPro" id="IPR009081">
    <property type="entry name" value="PP-bd_ACP"/>
</dbReference>
<reference evidence="10 11" key="1">
    <citation type="submission" date="2019-08" db="EMBL/GenBank/DDBJ databases">
        <title>Actinomadura sp. nov. CYP1-5 isolated from mountain soil.</title>
        <authorList>
            <person name="Songsumanus A."/>
            <person name="Kuncharoen N."/>
            <person name="Kudo T."/>
            <person name="Yuki M."/>
            <person name="Igarashi Y."/>
            <person name="Tanasupawat S."/>
        </authorList>
    </citation>
    <scope>NUCLEOTIDE SEQUENCE [LARGE SCALE GENOMIC DNA]</scope>
    <source>
        <strain evidence="10 11">JCM 14158</strain>
    </source>
</reference>
<dbReference type="SMART" id="SM00825">
    <property type="entry name" value="PKS_KS"/>
    <property type="match status" value="1"/>
</dbReference>
<dbReference type="RefSeq" id="WP_067904336.1">
    <property type="nucleotide sequence ID" value="NZ_VSFG01000003.1"/>
</dbReference>
<dbReference type="PROSITE" id="PS50075">
    <property type="entry name" value="CARRIER"/>
    <property type="match status" value="1"/>
</dbReference>
<evidence type="ECO:0000313" key="11">
    <source>
        <dbReference type="Proteomes" id="UP000323380"/>
    </source>
</evidence>
<dbReference type="Gene3D" id="3.40.50.11460">
    <property type="match status" value="1"/>
</dbReference>
<evidence type="ECO:0000256" key="7">
    <source>
        <dbReference type="ARBA" id="ARBA00023315"/>
    </source>
</evidence>
<dbReference type="SMART" id="SM00827">
    <property type="entry name" value="PKS_AT"/>
    <property type="match status" value="1"/>
</dbReference>
<dbReference type="InterPro" id="IPR036736">
    <property type="entry name" value="ACP-like_sf"/>
</dbReference>
<dbReference type="InterPro" id="IPR036291">
    <property type="entry name" value="NAD(P)-bd_dom_sf"/>
</dbReference>
<dbReference type="PANTHER" id="PTHR43775:SF51">
    <property type="entry name" value="INACTIVE PHENOLPHTHIOCEROL SYNTHESIS POLYKETIDE SYNTHASE TYPE I PKS1-RELATED"/>
    <property type="match status" value="1"/>
</dbReference>
<dbReference type="FunFam" id="3.40.47.10:FF:000019">
    <property type="entry name" value="Polyketide synthase type I"/>
    <property type="match status" value="1"/>
</dbReference>
<keyword evidence="4" id="KW-0808">Transferase</keyword>
<dbReference type="Gene3D" id="1.10.1200.10">
    <property type="entry name" value="ACP-like"/>
    <property type="match status" value="1"/>
</dbReference>
<dbReference type="Pfam" id="PF18369">
    <property type="entry name" value="PKS_DE"/>
    <property type="match status" value="1"/>
</dbReference>
<name>A0A5D0NLN2_9ACTN</name>
<keyword evidence="2" id="KW-0596">Phosphopantetheine</keyword>
<dbReference type="SUPFAM" id="SSF53901">
    <property type="entry name" value="Thiolase-like"/>
    <property type="match status" value="1"/>
</dbReference>
<dbReference type="InterPro" id="IPR014031">
    <property type="entry name" value="Ketoacyl_synth_C"/>
</dbReference>
<dbReference type="InterPro" id="IPR020806">
    <property type="entry name" value="PKS_PP-bd"/>
</dbReference>
<protein>
    <submittedName>
        <fullName evidence="10">Type I polyketide synthase</fullName>
    </submittedName>
</protein>
<organism evidence="10 11">
    <name type="scientific">Actinomadura chibensis</name>
    <dbReference type="NCBI Taxonomy" id="392828"/>
    <lineage>
        <taxon>Bacteria</taxon>
        <taxon>Bacillati</taxon>
        <taxon>Actinomycetota</taxon>
        <taxon>Actinomycetes</taxon>
        <taxon>Streptosporangiales</taxon>
        <taxon>Thermomonosporaceae</taxon>
        <taxon>Actinomadura</taxon>
    </lineage>
</organism>
<dbReference type="Gene3D" id="3.40.47.10">
    <property type="match status" value="1"/>
</dbReference>
<gene>
    <name evidence="10" type="ORF">FXF69_18295</name>
</gene>
<dbReference type="Pfam" id="PF00698">
    <property type="entry name" value="Acyl_transf_1"/>
    <property type="match status" value="1"/>
</dbReference>
<dbReference type="InterPro" id="IPR016035">
    <property type="entry name" value="Acyl_Trfase/lysoPLipase"/>
</dbReference>
<feature type="domain" description="Ketosynthase family 3 (KS3)" evidence="9">
    <location>
        <begin position="35"/>
        <end position="462"/>
    </location>
</feature>
<dbReference type="PROSITE" id="PS52004">
    <property type="entry name" value="KS3_2"/>
    <property type="match status" value="1"/>
</dbReference>
<keyword evidence="3" id="KW-0597">Phosphoprotein</keyword>
<dbReference type="GO" id="GO:0004312">
    <property type="term" value="F:fatty acid synthase activity"/>
    <property type="evidence" value="ECO:0007669"/>
    <property type="project" value="TreeGrafter"/>
</dbReference>
<dbReference type="InterPro" id="IPR014043">
    <property type="entry name" value="Acyl_transferase_dom"/>
</dbReference>